<keyword evidence="7" id="KW-1185">Reference proteome</keyword>
<evidence type="ECO:0000313" key="7">
    <source>
        <dbReference type="Proteomes" id="UP000796880"/>
    </source>
</evidence>
<dbReference type="InterPro" id="IPR024949">
    <property type="entry name" value="Bet_v_I_allergen"/>
</dbReference>
<dbReference type="GO" id="GO:0005737">
    <property type="term" value="C:cytoplasm"/>
    <property type="evidence" value="ECO:0007669"/>
    <property type="project" value="TreeGrafter"/>
</dbReference>
<dbReference type="InterPro" id="IPR000916">
    <property type="entry name" value="Bet_v_I/MLP"/>
</dbReference>
<evidence type="ECO:0000313" key="6">
    <source>
        <dbReference type="EMBL" id="KAF3438395.1"/>
    </source>
</evidence>
<dbReference type="Pfam" id="PF00407">
    <property type="entry name" value="Bet_v_1"/>
    <property type="match status" value="1"/>
</dbReference>
<evidence type="ECO:0000256" key="3">
    <source>
        <dbReference type="ARBA" id="ARBA00023265"/>
    </source>
</evidence>
<dbReference type="InterPro" id="IPR050279">
    <property type="entry name" value="Plant_def-hormone_signal"/>
</dbReference>
<dbReference type="GO" id="GO:0009738">
    <property type="term" value="P:abscisic acid-activated signaling pathway"/>
    <property type="evidence" value="ECO:0007669"/>
    <property type="project" value="InterPro"/>
</dbReference>
<dbReference type="PROSITE" id="PS00451">
    <property type="entry name" value="PATHOGENESIS_BETVI"/>
    <property type="match status" value="1"/>
</dbReference>
<dbReference type="InterPro" id="IPR023393">
    <property type="entry name" value="START-like_dom_sf"/>
</dbReference>
<comment type="caution">
    <text evidence="6">The sequence shown here is derived from an EMBL/GenBank/DDBJ whole genome shotgun (WGS) entry which is preliminary data.</text>
</comment>
<evidence type="ECO:0000256" key="4">
    <source>
        <dbReference type="RuleBase" id="RU000409"/>
    </source>
</evidence>
<sequence length="160" mass="17810">MGVSTYEYDVPTKVSPDKLFRGLVLNSSAVFPEVYPQVYKKLENISGDGGPGTIKKAHLAGGHQVNHIEELDTDKLEFGYTIVEGDVLQSGVEKIYNHIKIVEGPDGGSVIKNTAKYFTEDGLEFKEDETRNYAIASTDKYTGLYKAVENYLLENPHLYN</sequence>
<dbReference type="PANTHER" id="PTHR31213">
    <property type="entry name" value="OS08G0374000 PROTEIN-RELATED"/>
    <property type="match status" value="1"/>
</dbReference>
<dbReference type="OrthoDB" id="1500546at2759"/>
<dbReference type="EMBL" id="VOIH02000009">
    <property type="protein sequence ID" value="KAF3438395.1"/>
    <property type="molecule type" value="Genomic_DNA"/>
</dbReference>
<comment type="similarity">
    <text evidence="1 4">Belongs to the BetVI family.</text>
</comment>
<dbReference type="Proteomes" id="UP000796880">
    <property type="component" value="Unassembled WGS sequence"/>
</dbReference>
<organism evidence="6 7">
    <name type="scientific">Rhamnella rubrinervis</name>
    <dbReference type="NCBI Taxonomy" id="2594499"/>
    <lineage>
        <taxon>Eukaryota</taxon>
        <taxon>Viridiplantae</taxon>
        <taxon>Streptophyta</taxon>
        <taxon>Embryophyta</taxon>
        <taxon>Tracheophyta</taxon>
        <taxon>Spermatophyta</taxon>
        <taxon>Magnoliopsida</taxon>
        <taxon>eudicotyledons</taxon>
        <taxon>Gunneridae</taxon>
        <taxon>Pentapetalae</taxon>
        <taxon>rosids</taxon>
        <taxon>fabids</taxon>
        <taxon>Rosales</taxon>
        <taxon>Rhamnaceae</taxon>
        <taxon>rhamnoid group</taxon>
        <taxon>Rhamneae</taxon>
        <taxon>Rhamnella</taxon>
    </lineage>
</organism>
<dbReference type="SUPFAM" id="SSF55961">
    <property type="entry name" value="Bet v1-like"/>
    <property type="match status" value="1"/>
</dbReference>
<dbReference type="CDD" id="cd07816">
    <property type="entry name" value="Bet_v1-like"/>
    <property type="match status" value="1"/>
</dbReference>
<dbReference type="GO" id="GO:0004864">
    <property type="term" value="F:protein phosphatase inhibitor activity"/>
    <property type="evidence" value="ECO:0007669"/>
    <property type="project" value="InterPro"/>
</dbReference>
<keyword evidence="2 4" id="KW-0611">Plant defense</keyword>
<dbReference type="GO" id="GO:0005634">
    <property type="term" value="C:nucleus"/>
    <property type="evidence" value="ECO:0007669"/>
    <property type="project" value="TreeGrafter"/>
</dbReference>
<dbReference type="Gene3D" id="3.30.530.20">
    <property type="match status" value="1"/>
</dbReference>
<keyword evidence="3 4" id="KW-0568">Pathogenesis-related protein</keyword>
<proteinExistence type="inferred from homology"/>
<accession>A0A8K0DW65</accession>
<dbReference type="AlphaFoldDB" id="A0A8K0DW65"/>
<evidence type="ECO:0000259" key="5">
    <source>
        <dbReference type="Pfam" id="PF00407"/>
    </source>
</evidence>
<protein>
    <recommendedName>
        <fullName evidence="5">Bet v I/Major latex protein domain-containing protein</fullName>
    </recommendedName>
</protein>
<dbReference type="PANTHER" id="PTHR31213:SF55">
    <property type="entry name" value="STRESS-INDUCED PROTEIN SAM22"/>
    <property type="match status" value="1"/>
</dbReference>
<dbReference type="GO" id="GO:0006952">
    <property type="term" value="P:defense response"/>
    <property type="evidence" value="ECO:0007669"/>
    <property type="project" value="UniProtKB-KW"/>
</dbReference>
<evidence type="ECO:0000256" key="1">
    <source>
        <dbReference type="ARBA" id="ARBA00009744"/>
    </source>
</evidence>
<dbReference type="PRINTS" id="PR00634">
    <property type="entry name" value="BETALLERGEN"/>
</dbReference>
<dbReference type="FunFam" id="3.30.530.20:FF:000007">
    <property type="entry name" value="Major pollen allergen Bet v 1-A"/>
    <property type="match status" value="1"/>
</dbReference>
<feature type="domain" description="Bet v I/Major latex protein" evidence="5">
    <location>
        <begin position="1"/>
        <end position="155"/>
    </location>
</feature>
<reference evidence="6" key="1">
    <citation type="submission" date="2020-03" db="EMBL/GenBank/DDBJ databases">
        <title>A high-quality chromosome-level genome assembly of a woody plant with both climbing and erect habits, Rhamnella rubrinervis.</title>
        <authorList>
            <person name="Lu Z."/>
            <person name="Yang Y."/>
            <person name="Zhu X."/>
            <person name="Sun Y."/>
        </authorList>
    </citation>
    <scope>NUCLEOTIDE SEQUENCE</scope>
    <source>
        <strain evidence="6">BYM</strain>
        <tissue evidence="6">Leaf</tissue>
    </source>
</reference>
<evidence type="ECO:0000256" key="2">
    <source>
        <dbReference type="ARBA" id="ARBA00022821"/>
    </source>
</evidence>
<dbReference type="GO" id="GO:0038023">
    <property type="term" value="F:signaling receptor activity"/>
    <property type="evidence" value="ECO:0007669"/>
    <property type="project" value="InterPro"/>
</dbReference>
<name>A0A8K0DW65_9ROSA</name>
<gene>
    <name evidence="6" type="ORF">FNV43_RR21157</name>
</gene>
<dbReference type="GO" id="GO:0010427">
    <property type="term" value="F:abscisic acid binding"/>
    <property type="evidence" value="ECO:0007669"/>
    <property type="project" value="InterPro"/>
</dbReference>